<dbReference type="Pfam" id="PF04000">
    <property type="entry name" value="Sas10_Utp3"/>
    <property type="match status" value="1"/>
</dbReference>
<dbReference type="OrthoDB" id="1421013at2759"/>
<keyword evidence="5 6" id="KW-0539">Nucleus</keyword>
<evidence type="ECO:0000313" key="8">
    <source>
        <dbReference type="EMBL" id="KAA8900792.1"/>
    </source>
</evidence>
<dbReference type="AlphaFoldDB" id="A0A642UPQ0"/>
<dbReference type="GO" id="GO:0003677">
    <property type="term" value="F:DNA binding"/>
    <property type="evidence" value="ECO:0007669"/>
    <property type="project" value="TreeGrafter"/>
</dbReference>
<dbReference type="GO" id="GO:0005730">
    <property type="term" value="C:nucleolus"/>
    <property type="evidence" value="ECO:0007669"/>
    <property type="project" value="TreeGrafter"/>
</dbReference>
<proteinExistence type="inferred from homology"/>
<dbReference type="Proteomes" id="UP000449547">
    <property type="component" value="Unassembled WGS sequence"/>
</dbReference>
<dbReference type="GO" id="GO:0000460">
    <property type="term" value="P:maturation of 5.8S rRNA"/>
    <property type="evidence" value="ECO:0007669"/>
    <property type="project" value="TreeGrafter"/>
</dbReference>
<feature type="compositionally biased region" description="Polar residues" evidence="7">
    <location>
        <begin position="131"/>
        <end position="144"/>
    </location>
</feature>
<comment type="function">
    <text evidence="6">Required for exosome-dependent processing of pre-rRNA and small nucleolar RNA (snRNA) precursors. Involved in processing of 35S pre-rRNA at the A0, A1 and A2 sites.</text>
</comment>
<comment type="caution">
    <text evidence="8">The sequence shown here is derived from an EMBL/GenBank/DDBJ whole genome shotgun (WGS) entry which is preliminary data.</text>
</comment>
<dbReference type="OMA" id="FQGTHTK"/>
<evidence type="ECO:0000256" key="2">
    <source>
        <dbReference type="ARBA" id="ARBA00009154"/>
    </source>
</evidence>
<feature type="compositionally biased region" description="Basic and acidic residues" evidence="7">
    <location>
        <begin position="145"/>
        <end position="172"/>
    </location>
</feature>
<evidence type="ECO:0000313" key="9">
    <source>
        <dbReference type="Proteomes" id="UP000449547"/>
    </source>
</evidence>
<keyword evidence="3 6" id="KW-0698">rRNA processing</keyword>
<evidence type="ECO:0000256" key="3">
    <source>
        <dbReference type="ARBA" id="ARBA00022552"/>
    </source>
</evidence>
<evidence type="ECO:0000256" key="5">
    <source>
        <dbReference type="ARBA" id="ARBA00023242"/>
    </source>
</evidence>
<name>A0A642UPQ0_DIURU</name>
<dbReference type="GO" id="GO:0003723">
    <property type="term" value="F:RNA binding"/>
    <property type="evidence" value="ECO:0007669"/>
    <property type="project" value="UniProtKB-UniRule"/>
</dbReference>
<gene>
    <name evidence="8" type="ORF">DIURU_003655</name>
</gene>
<feature type="region of interest" description="Disordered" evidence="7">
    <location>
        <begin position="126"/>
        <end position="210"/>
    </location>
</feature>
<evidence type="ECO:0000256" key="7">
    <source>
        <dbReference type="SAM" id="MobiDB-lite"/>
    </source>
</evidence>
<comment type="subcellular location">
    <subcellularLocation>
        <location evidence="1 6">Nucleus</location>
    </subcellularLocation>
</comment>
<dbReference type="PANTHER" id="PTHR15341">
    <property type="entry name" value="SUN-COR STEROID HORMONE RECEPTOR CO-REPRESSOR"/>
    <property type="match status" value="1"/>
</dbReference>
<reference evidence="8 9" key="1">
    <citation type="submission" date="2019-07" db="EMBL/GenBank/DDBJ databases">
        <title>Genome assembly of two rare yeast pathogens: Diutina rugosa and Trichomonascus ciferrii.</title>
        <authorList>
            <person name="Mixao V."/>
            <person name="Saus E."/>
            <person name="Hansen A."/>
            <person name="Lass-Flor C."/>
            <person name="Gabaldon T."/>
        </authorList>
    </citation>
    <scope>NUCLEOTIDE SEQUENCE [LARGE SCALE GENOMIC DNA]</scope>
    <source>
        <strain evidence="8 9">CBS 613</strain>
    </source>
</reference>
<dbReference type="GO" id="GO:0010468">
    <property type="term" value="P:regulation of gene expression"/>
    <property type="evidence" value="ECO:0007669"/>
    <property type="project" value="TreeGrafter"/>
</dbReference>
<dbReference type="InterPro" id="IPR011082">
    <property type="entry name" value="Exosome-assoc_fac/DNA_repair"/>
</dbReference>
<dbReference type="GeneID" id="54782306"/>
<organism evidence="8 9">
    <name type="scientific">Diutina rugosa</name>
    <name type="common">Yeast</name>
    <name type="synonym">Candida rugosa</name>
    <dbReference type="NCBI Taxonomy" id="5481"/>
    <lineage>
        <taxon>Eukaryota</taxon>
        <taxon>Fungi</taxon>
        <taxon>Dikarya</taxon>
        <taxon>Ascomycota</taxon>
        <taxon>Saccharomycotina</taxon>
        <taxon>Pichiomycetes</taxon>
        <taxon>Debaryomycetaceae</taxon>
        <taxon>Diutina</taxon>
    </lineage>
</organism>
<evidence type="ECO:0000256" key="4">
    <source>
        <dbReference type="ARBA" id="ARBA00022884"/>
    </source>
</evidence>
<dbReference type="EMBL" id="SWFT01000106">
    <property type="protein sequence ID" value="KAA8900792.1"/>
    <property type="molecule type" value="Genomic_DNA"/>
</dbReference>
<dbReference type="PANTHER" id="PTHR15341:SF3">
    <property type="entry name" value="NUCLEAR NUCLEIC ACID-BINDING PROTEIN C1D"/>
    <property type="match status" value="1"/>
</dbReference>
<dbReference type="GO" id="GO:0000178">
    <property type="term" value="C:exosome (RNase complex)"/>
    <property type="evidence" value="ECO:0007669"/>
    <property type="project" value="TreeGrafter"/>
</dbReference>
<feature type="compositionally biased region" description="Basic residues" evidence="7">
    <location>
        <begin position="200"/>
        <end position="210"/>
    </location>
</feature>
<protein>
    <recommendedName>
        <fullName evidence="6">Exosome complex protein</fullName>
    </recommendedName>
</protein>
<evidence type="ECO:0000256" key="6">
    <source>
        <dbReference type="RuleBase" id="RU368003"/>
    </source>
</evidence>
<feature type="compositionally biased region" description="Polar residues" evidence="7">
    <location>
        <begin position="174"/>
        <end position="187"/>
    </location>
</feature>
<comment type="similarity">
    <text evidence="2 6">Belongs to the C1D family.</text>
</comment>
<keyword evidence="9" id="KW-1185">Reference proteome</keyword>
<accession>A0A642UPQ0</accession>
<dbReference type="VEuPathDB" id="FungiDB:DIURU_003655"/>
<dbReference type="InterPro" id="IPR007146">
    <property type="entry name" value="Sas10/Utp3/C1D"/>
</dbReference>
<sequence>MDASDIVKYIAGLNHSIDELEGAVQPMVAKSLDESLAAYGHSKEEVLGKINTLNNYTYTLISVVFSQLKAQGVDTDAHPIKAELQRIQGYMKRAKQIATQQESEEEADKKRQQQAKEYIEQALGVKGGESAPSSLAQPAISTGNFDEKESSSTESKEASESTTEAKSEEKPQTKGKQQNAKSNNAKSKPQKGKQQNKVNKPNHNKKGKKK</sequence>
<keyword evidence="4 6" id="KW-0694">RNA-binding</keyword>
<evidence type="ECO:0000256" key="1">
    <source>
        <dbReference type="ARBA" id="ARBA00004123"/>
    </source>
</evidence>
<dbReference type="RefSeq" id="XP_034011547.1">
    <property type="nucleotide sequence ID" value="XM_034156441.1"/>
</dbReference>